<gene>
    <name evidence="10" type="primary">AUGUSTUS-3.0.2_06401</name>
    <name evidence="10" type="ORF">TcasGA2_TC006401</name>
</gene>
<dbReference type="HOGENOM" id="CLU_790697_0_0_1"/>
<dbReference type="AlphaFoldDB" id="D6WWL2"/>
<evidence type="ECO:0000256" key="3">
    <source>
        <dbReference type="ARBA" id="ARBA00022670"/>
    </source>
</evidence>
<reference evidence="10 11" key="1">
    <citation type="journal article" date="2008" name="Nature">
        <title>The genome of the model beetle and pest Tribolium castaneum.</title>
        <authorList>
            <consortium name="Tribolium Genome Sequencing Consortium"/>
            <person name="Richards S."/>
            <person name="Gibbs R.A."/>
            <person name="Weinstock G.M."/>
            <person name="Brown S.J."/>
            <person name="Denell R."/>
            <person name="Beeman R.W."/>
            <person name="Gibbs R."/>
            <person name="Beeman R.W."/>
            <person name="Brown S.J."/>
            <person name="Bucher G."/>
            <person name="Friedrich M."/>
            <person name="Grimmelikhuijzen C.J."/>
            <person name="Klingler M."/>
            <person name="Lorenzen M."/>
            <person name="Richards S."/>
            <person name="Roth S."/>
            <person name="Schroder R."/>
            <person name="Tautz D."/>
            <person name="Zdobnov E.M."/>
            <person name="Muzny D."/>
            <person name="Gibbs R.A."/>
            <person name="Weinstock G.M."/>
            <person name="Attaway T."/>
            <person name="Bell S."/>
            <person name="Buhay C.J."/>
            <person name="Chandrabose M.N."/>
            <person name="Chavez D."/>
            <person name="Clerk-Blankenburg K.P."/>
            <person name="Cree A."/>
            <person name="Dao M."/>
            <person name="Davis C."/>
            <person name="Chacko J."/>
            <person name="Dinh H."/>
            <person name="Dugan-Rocha S."/>
            <person name="Fowler G."/>
            <person name="Garner T.T."/>
            <person name="Garnes J."/>
            <person name="Gnirke A."/>
            <person name="Hawes A."/>
            <person name="Hernandez J."/>
            <person name="Hines S."/>
            <person name="Holder M."/>
            <person name="Hume J."/>
            <person name="Jhangiani S.N."/>
            <person name="Joshi V."/>
            <person name="Khan Z.M."/>
            <person name="Jackson L."/>
            <person name="Kovar C."/>
            <person name="Kowis A."/>
            <person name="Lee S."/>
            <person name="Lewis L.R."/>
            <person name="Margolis J."/>
            <person name="Morgan M."/>
            <person name="Nazareth L.V."/>
            <person name="Nguyen N."/>
            <person name="Okwuonu G."/>
            <person name="Parker D."/>
            <person name="Richards S."/>
            <person name="Ruiz S.J."/>
            <person name="Santibanez J."/>
            <person name="Savard J."/>
            <person name="Scherer S.E."/>
            <person name="Schneider B."/>
            <person name="Sodergren E."/>
            <person name="Tautz D."/>
            <person name="Vattahil S."/>
            <person name="Villasana D."/>
            <person name="White C.S."/>
            <person name="Wright R."/>
            <person name="Park Y."/>
            <person name="Beeman R.W."/>
            <person name="Lord J."/>
            <person name="Oppert B."/>
            <person name="Lorenzen M."/>
            <person name="Brown S."/>
            <person name="Wang L."/>
            <person name="Savard J."/>
            <person name="Tautz D."/>
            <person name="Richards S."/>
            <person name="Weinstock G."/>
            <person name="Gibbs R.A."/>
            <person name="Liu Y."/>
            <person name="Worley K."/>
            <person name="Weinstock G."/>
            <person name="Elsik C.G."/>
            <person name="Reese J.T."/>
            <person name="Elhaik E."/>
            <person name="Landan G."/>
            <person name="Graur D."/>
            <person name="Arensburger P."/>
            <person name="Atkinson P."/>
            <person name="Beeman R.W."/>
            <person name="Beidler J."/>
            <person name="Brown S.J."/>
            <person name="Demuth J.P."/>
            <person name="Drury D.W."/>
            <person name="Du Y.Z."/>
            <person name="Fujiwara H."/>
            <person name="Lorenzen M."/>
            <person name="Maselli V."/>
            <person name="Osanai M."/>
            <person name="Park Y."/>
            <person name="Robertson H.M."/>
            <person name="Tu Z."/>
            <person name="Wang J.J."/>
            <person name="Wang S."/>
            <person name="Richards S."/>
            <person name="Song H."/>
            <person name="Zhang L."/>
            <person name="Sodergren E."/>
            <person name="Werner D."/>
            <person name="Stanke M."/>
            <person name="Morgenstern B."/>
            <person name="Solovyev V."/>
            <person name="Kosarev P."/>
            <person name="Brown G."/>
            <person name="Chen H.C."/>
            <person name="Ermolaeva O."/>
            <person name="Hlavina W."/>
            <person name="Kapustin Y."/>
            <person name="Kiryutin B."/>
            <person name="Kitts P."/>
            <person name="Maglott D."/>
            <person name="Pruitt K."/>
            <person name="Sapojnikov V."/>
            <person name="Souvorov A."/>
            <person name="Mackey A.J."/>
            <person name="Waterhouse R.M."/>
            <person name="Wyder S."/>
            <person name="Zdobnov E.M."/>
            <person name="Zdobnov E.M."/>
            <person name="Wyder S."/>
            <person name="Kriventseva E.V."/>
            <person name="Kadowaki T."/>
            <person name="Bork P."/>
            <person name="Aranda M."/>
            <person name="Bao R."/>
            <person name="Beermann A."/>
            <person name="Berns N."/>
            <person name="Bolognesi R."/>
            <person name="Bonneton F."/>
            <person name="Bopp D."/>
            <person name="Brown S.J."/>
            <person name="Bucher G."/>
            <person name="Butts T."/>
            <person name="Chaumot A."/>
            <person name="Denell R.E."/>
            <person name="Ferrier D.E."/>
            <person name="Friedrich M."/>
            <person name="Gordon C.M."/>
            <person name="Jindra M."/>
            <person name="Klingler M."/>
            <person name="Lan Q."/>
            <person name="Lattorff H.M."/>
            <person name="Laudet V."/>
            <person name="von Levetsow C."/>
            <person name="Liu Z."/>
            <person name="Lutz R."/>
            <person name="Lynch J.A."/>
            <person name="da Fonseca R.N."/>
            <person name="Posnien N."/>
            <person name="Reuter R."/>
            <person name="Roth S."/>
            <person name="Savard J."/>
            <person name="Schinko J.B."/>
            <person name="Schmitt C."/>
            <person name="Schoppmeier M."/>
            <person name="Schroder R."/>
            <person name="Shippy T.D."/>
            <person name="Simonnet F."/>
            <person name="Marques-Souza H."/>
            <person name="Tautz D."/>
            <person name="Tomoyasu Y."/>
            <person name="Trauner J."/>
            <person name="Van der Zee M."/>
            <person name="Vervoort M."/>
            <person name="Wittkopp N."/>
            <person name="Wimmer E.A."/>
            <person name="Yang X."/>
            <person name="Jones A.K."/>
            <person name="Sattelle D.B."/>
            <person name="Ebert P.R."/>
            <person name="Nelson D."/>
            <person name="Scott J.G."/>
            <person name="Beeman R.W."/>
            <person name="Muthukrishnan S."/>
            <person name="Kramer K.J."/>
            <person name="Arakane Y."/>
            <person name="Beeman R.W."/>
            <person name="Zhu Q."/>
            <person name="Hogenkamp D."/>
            <person name="Dixit R."/>
            <person name="Oppert B."/>
            <person name="Jiang H."/>
            <person name="Zou Z."/>
            <person name="Marshall J."/>
            <person name="Elpidina E."/>
            <person name="Vinokurov K."/>
            <person name="Oppert C."/>
            <person name="Zou Z."/>
            <person name="Evans J."/>
            <person name="Lu Z."/>
            <person name="Zhao P."/>
            <person name="Sumathipala N."/>
            <person name="Altincicek B."/>
            <person name="Vilcinskas A."/>
            <person name="Williams M."/>
            <person name="Hultmark D."/>
            <person name="Hetru C."/>
            <person name="Jiang H."/>
            <person name="Grimmelikhuijzen C.J."/>
            <person name="Hauser F."/>
            <person name="Cazzamali G."/>
            <person name="Williamson M."/>
            <person name="Park Y."/>
            <person name="Li B."/>
            <person name="Tanaka Y."/>
            <person name="Predel R."/>
            <person name="Neupert S."/>
            <person name="Schachtner J."/>
            <person name="Verleyen P."/>
            <person name="Raible F."/>
            <person name="Bork P."/>
            <person name="Friedrich M."/>
            <person name="Walden K.K."/>
            <person name="Robertson H.M."/>
            <person name="Angeli S."/>
            <person name="Foret S."/>
            <person name="Bucher G."/>
            <person name="Schuetz S."/>
            <person name="Maleszka R."/>
            <person name="Wimmer E.A."/>
            <person name="Beeman R.W."/>
            <person name="Lorenzen M."/>
            <person name="Tomoyasu Y."/>
            <person name="Miller S.C."/>
            <person name="Grossmann D."/>
            <person name="Bucher G."/>
        </authorList>
    </citation>
    <scope>NUCLEOTIDE SEQUENCE [LARGE SCALE GENOMIC DNA]</scope>
    <source>
        <strain evidence="10 11">Georgia GA2</strain>
    </source>
</reference>
<evidence type="ECO:0000259" key="9">
    <source>
        <dbReference type="PROSITE" id="PS52035"/>
    </source>
</evidence>
<dbReference type="SUPFAM" id="SSF53187">
    <property type="entry name" value="Zn-dependent exopeptidases"/>
    <property type="match status" value="1"/>
</dbReference>
<evidence type="ECO:0000313" key="10">
    <source>
        <dbReference type="EMBL" id="EFA09235.1"/>
    </source>
</evidence>
<evidence type="ECO:0000256" key="1">
    <source>
        <dbReference type="ARBA" id="ARBA00001947"/>
    </source>
</evidence>
<dbReference type="EMBL" id="KQ971361">
    <property type="protein sequence ID" value="EFA09235.1"/>
    <property type="molecule type" value="Genomic_DNA"/>
</dbReference>
<name>D6WWL2_TRICA</name>
<dbReference type="SMART" id="SM00631">
    <property type="entry name" value="Zn_pept"/>
    <property type="match status" value="1"/>
</dbReference>
<comment type="caution">
    <text evidence="7">Lacks conserved residue(s) required for the propagation of feature annotation.</text>
</comment>
<dbReference type="InterPro" id="IPR000834">
    <property type="entry name" value="Peptidase_M14"/>
</dbReference>
<keyword evidence="8" id="KW-1133">Transmembrane helix</keyword>
<dbReference type="PROSITE" id="PS52035">
    <property type="entry name" value="PEPTIDASE_M14"/>
    <property type="match status" value="1"/>
</dbReference>
<keyword evidence="5" id="KW-0862">Zinc</keyword>
<accession>D6WWL2</accession>
<dbReference type="GO" id="GO:0004181">
    <property type="term" value="F:metallocarboxypeptidase activity"/>
    <property type="evidence" value="ECO:0007669"/>
    <property type="project" value="InterPro"/>
</dbReference>
<keyword evidence="11" id="KW-1185">Reference proteome</keyword>
<evidence type="ECO:0000313" key="11">
    <source>
        <dbReference type="Proteomes" id="UP000007266"/>
    </source>
</evidence>
<dbReference type="Pfam" id="PF00246">
    <property type="entry name" value="Peptidase_M14"/>
    <property type="match status" value="1"/>
</dbReference>
<keyword evidence="6" id="KW-0482">Metalloprotease</keyword>
<reference evidence="10 11" key="2">
    <citation type="journal article" date="2010" name="Nucleic Acids Res.">
        <title>BeetleBase in 2010: revisions to provide comprehensive genomic information for Tribolium castaneum.</title>
        <authorList>
            <person name="Kim H.S."/>
            <person name="Murphy T."/>
            <person name="Xia J."/>
            <person name="Caragea D."/>
            <person name="Park Y."/>
            <person name="Beeman R.W."/>
            <person name="Lorenzen M.D."/>
            <person name="Butcher S."/>
            <person name="Manak J.R."/>
            <person name="Brown S.J."/>
        </authorList>
    </citation>
    <scope>GENOME REANNOTATION</scope>
    <source>
        <strain evidence="10 11">Georgia GA2</strain>
    </source>
</reference>
<evidence type="ECO:0000256" key="5">
    <source>
        <dbReference type="ARBA" id="ARBA00022833"/>
    </source>
</evidence>
<feature type="domain" description="Peptidase M14" evidence="9">
    <location>
        <begin position="62"/>
        <end position="333"/>
    </location>
</feature>
<organism evidence="10 11">
    <name type="scientific">Tribolium castaneum</name>
    <name type="common">Red flour beetle</name>
    <dbReference type="NCBI Taxonomy" id="7070"/>
    <lineage>
        <taxon>Eukaryota</taxon>
        <taxon>Metazoa</taxon>
        <taxon>Ecdysozoa</taxon>
        <taxon>Arthropoda</taxon>
        <taxon>Hexapoda</taxon>
        <taxon>Insecta</taxon>
        <taxon>Pterygota</taxon>
        <taxon>Neoptera</taxon>
        <taxon>Endopterygota</taxon>
        <taxon>Coleoptera</taxon>
        <taxon>Polyphaga</taxon>
        <taxon>Cucujiformia</taxon>
        <taxon>Tenebrionidae</taxon>
        <taxon>Tenebrionidae incertae sedis</taxon>
        <taxon>Tribolium</taxon>
    </lineage>
</organism>
<evidence type="ECO:0000256" key="2">
    <source>
        <dbReference type="ARBA" id="ARBA00005988"/>
    </source>
</evidence>
<evidence type="ECO:0000256" key="6">
    <source>
        <dbReference type="ARBA" id="ARBA00023049"/>
    </source>
</evidence>
<dbReference type="InParanoid" id="D6WWL2"/>
<keyword evidence="10" id="KW-0121">Carboxypeptidase</keyword>
<dbReference type="GO" id="GO:0006508">
    <property type="term" value="P:proteolysis"/>
    <property type="evidence" value="ECO:0007669"/>
    <property type="project" value="UniProtKB-KW"/>
</dbReference>
<dbReference type="Gene3D" id="3.40.630.10">
    <property type="entry name" value="Zn peptidases"/>
    <property type="match status" value="1"/>
</dbReference>
<feature type="transmembrane region" description="Helical" evidence="8">
    <location>
        <begin position="12"/>
        <end position="32"/>
    </location>
</feature>
<keyword evidence="4" id="KW-0378">Hydrolase</keyword>
<evidence type="ECO:0000256" key="8">
    <source>
        <dbReference type="SAM" id="Phobius"/>
    </source>
</evidence>
<keyword evidence="8" id="KW-0472">Membrane</keyword>
<dbReference type="PhylomeDB" id="D6WWL2"/>
<comment type="similarity">
    <text evidence="2 7">Belongs to the peptidase M14 family.</text>
</comment>
<dbReference type="PANTHER" id="PTHR11705:SF143">
    <property type="entry name" value="SLL0236 PROTEIN"/>
    <property type="match status" value="1"/>
</dbReference>
<dbReference type="GO" id="GO:0008270">
    <property type="term" value="F:zinc ion binding"/>
    <property type="evidence" value="ECO:0007669"/>
    <property type="project" value="InterPro"/>
</dbReference>
<protein>
    <submittedName>
        <fullName evidence="10">Carboxypeptidase A</fullName>
    </submittedName>
</protein>
<comment type="cofactor">
    <cofactor evidence="1">
        <name>Zn(2+)</name>
        <dbReference type="ChEBI" id="CHEBI:29105"/>
    </cofactor>
</comment>
<proteinExistence type="inferred from homology"/>
<sequence length="351" mass="40591">MGFFTERCFYTFIIVFLAVFAIVVPILIIQLGKKHPQYVYLFKDLESRHTKSKKLPTSPPDRYYSLSELDEYLNNFVTRRDILFSINAIGETEYFANPIYEVSLAKKGDPKPMVLIVAGIQAKDWTSVYTAINMMHLFFADLRGTTKILEKFNFHFLPLLNPDGYHLATTWPIYSNWINNTSNYDETADVIKSPQGNSVLYDFGQSSGKTEEAKSFKEYFNEHKSHIKAVCFLFSPTNVSFNNSKKYFQFSKEYLDKDEDREKFLEEVASKLSQDSSSFQYVTYLDEPSKNRIDNWISSKSSKPVLVMNFIADFGPRAAEILSKISRTYARQIHAIITKVVTSLQAKFKNF</sequence>
<evidence type="ECO:0000256" key="4">
    <source>
        <dbReference type="ARBA" id="ARBA00022801"/>
    </source>
</evidence>
<dbReference type="OrthoDB" id="3626597at2759"/>
<dbReference type="PANTHER" id="PTHR11705">
    <property type="entry name" value="PROTEASE FAMILY M14 CARBOXYPEPTIDASE A,B"/>
    <property type="match status" value="1"/>
</dbReference>
<keyword evidence="8" id="KW-0812">Transmembrane</keyword>
<keyword evidence="3" id="KW-0645">Protease</keyword>
<evidence type="ECO:0000256" key="7">
    <source>
        <dbReference type="PROSITE-ProRule" id="PRU01379"/>
    </source>
</evidence>
<dbReference type="Proteomes" id="UP000007266">
    <property type="component" value="Linkage group 8"/>
</dbReference>